<dbReference type="SUPFAM" id="SSF52499">
    <property type="entry name" value="Isochorismatase-like hydrolases"/>
    <property type="match status" value="1"/>
</dbReference>
<dbReference type="PANTHER" id="PTHR43540:SF1">
    <property type="entry name" value="ISOCHORISMATASE HYDROLASE"/>
    <property type="match status" value="1"/>
</dbReference>
<dbReference type="Pfam" id="PF00857">
    <property type="entry name" value="Isochorismatase"/>
    <property type="match status" value="1"/>
</dbReference>
<proteinExistence type="predicted"/>
<dbReference type="KEGG" id="ruv:EC9_13150"/>
<accession>A0A517LX02</accession>
<dbReference type="EMBL" id="CP036261">
    <property type="protein sequence ID" value="QDS87139.1"/>
    <property type="molecule type" value="Genomic_DNA"/>
</dbReference>
<organism evidence="3 4">
    <name type="scientific">Rosistilla ulvae</name>
    <dbReference type="NCBI Taxonomy" id="1930277"/>
    <lineage>
        <taxon>Bacteria</taxon>
        <taxon>Pseudomonadati</taxon>
        <taxon>Planctomycetota</taxon>
        <taxon>Planctomycetia</taxon>
        <taxon>Pirellulales</taxon>
        <taxon>Pirellulaceae</taxon>
        <taxon>Rosistilla</taxon>
    </lineage>
</organism>
<dbReference type="OrthoDB" id="257098at2"/>
<gene>
    <name evidence="3" type="primary">sttH</name>
    <name evidence="3" type="ORF">EC9_13150</name>
</gene>
<dbReference type="CDD" id="cd01014">
    <property type="entry name" value="nicotinamidase_related"/>
    <property type="match status" value="1"/>
</dbReference>
<feature type="domain" description="Isochorismatase-like" evidence="2">
    <location>
        <begin position="5"/>
        <end position="148"/>
    </location>
</feature>
<evidence type="ECO:0000259" key="2">
    <source>
        <dbReference type="Pfam" id="PF00857"/>
    </source>
</evidence>
<dbReference type="GO" id="GO:0016787">
    <property type="term" value="F:hydrolase activity"/>
    <property type="evidence" value="ECO:0007669"/>
    <property type="project" value="UniProtKB-KW"/>
</dbReference>
<reference evidence="3 4" key="1">
    <citation type="submission" date="2019-02" db="EMBL/GenBank/DDBJ databases">
        <title>Deep-cultivation of Planctomycetes and their phenomic and genomic characterization uncovers novel biology.</title>
        <authorList>
            <person name="Wiegand S."/>
            <person name="Jogler M."/>
            <person name="Boedeker C."/>
            <person name="Pinto D."/>
            <person name="Vollmers J."/>
            <person name="Rivas-Marin E."/>
            <person name="Kohn T."/>
            <person name="Peeters S.H."/>
            <person name="Heuer A."/>
            <person name="Rast P."/>
            <person name="Oberbeckmann S."/>
            <person name="Bunk B."/>
            <person name="Jeske O."/>
            <person name="Meyerdierks A."/>
            <person name="Storesund J.E."/>
            <person name="Kallscheuer N."/>
            <person name="Luecker S."/>
            <person name="Lage O.M."/>
            <person name="Pohl T."/>
            <person name="Merkel B.J."/>
            <person name="Hornburger P."/>
            <person name="Mueller R.-W."/>
            <person name="Bruemmer F."/>
            <person name="Labrenz M."/>
            <person name="Spormann A.M."/>
            <person name="Op den Camp H."/>
            <person name="Overmann J."/>
            <person name="Amann R."/>
            <person name="Jetten M.S.M."/>
            <person name="Mascher T."/>
            <person name="Medema M.H."/>
            <person name="Devos D.P."/>
            <person name="Kaster A.-K."/>
            <person name="Ovreas L."/>
            <person name="Rohde M."/>
            <person name="Galperin M.Y."/>
            <person name="Jogler C."/>
        </authorList>
    </citation>
    <scope>NUCLEOTIDE SEQUENCE [LARGE SCALE GENOMIC DNA]</scope>
    <source>
        <strain evidence="3 4">EC9</strain>
    </source>
</reference>
<dbReference type="RefSeq" id="WP_145343315.1">
    <property type="nucleotide sequence ID" value="NZ_CP036261.1"/>
</dbReference>
<keyword evidence="4" id="KW-1185">Reference proteome</keyword>
<sequence length="191" mass="20794">MTQRTALILVDLQNDYFPDGKWELDQVETVAANASRLLSAFRERGELVVHVRHEFPTLEAPFFVPGSHGAEHHSSVQPASGEPVVKKQQINSFRDTDLKAILDKSGVDSVLIAGAMSHMCIDAVTRAASDFGYQCTVAHDACATLELEFLGKKIPSQQVHGAFMAALAFGYASVVSTDEALEQFQAKTSDE</sequence>
<keyword evidence="1 3" id="KW-0378">Hydrolase</keyword>
<dbReference type="InterPro" id="IPR050272">
    <property type="entry name" value="Isochorismatase-like_hydrls"/>
</dbReference>
<evidence type="ECO:0000256" key="1">
    <source>
        <dbReference type="ARBA" id="ARBA00022801"/>
    </source>
</evidence>
<dbReference type="AlphaFoldDB" id="A0A517LX02"/>
<protein>
    <submittedName>
        <fullName evidence="3">Streptothricin hydrolase</fullName>
        <ecNumber evidence="3">3.5.2.19</ecNumber>
    </submittedName>
</protein>
<name>A0A517LX02_9BACT</name>
<evidence type="ECO:0000313" key="3">
    <source>
        <dbReference type="EMBL" id="QDS87139.1"/>
    </source>
</evidence>
<dbReference type="InterPro" id="IPR000868">
    <property type="entry name" value="Isochorismatase-like_dom"/>
</dbReference>
<dbReference type="Proteomes" id="UP000319557">
    <property type="component" value="Chromosome"/>
</dbReference>
<evidence type="ECO:0000313" key="4">
    <source>
        <dbReference type="Proteomes" id="UP000319557"/>
    </source>
</evidence>
<dbReference type="EC" id="3.5.2.19" evidence="3"/>
<dbReference type="PANTHER" id="PTHR43540">
    <property type="entry name" value="PEROXYUREIDOACRYLATE/UREIDOACRYLATE AMIDOHYDROLASE-RELATED"/>
    <property type="match status" value="1"/>
</dbReference>
<dbReference type="InterPro" id="IPR036380">
    <property type="entry name" value="Isochorismatase-like_sf"/>
</dbReference>
<dbReference type="Gene3D" id="3.40.50.850">
    <property type="entry name" value="Isochorismatase-like"/>
    <property type="match status" value="1"/>
</dbReference>